<dbReference type="EMBL" id="QXTF01000004">
    <property type="protein sequence ID" value="RIX27013.1"/>
    <property type="molecule type" value="Genomic_DNA"/>
</dbReference>
<dbReference type="OrthoDB" id="9790710at2"/>
<dbReference type="InterPro" id="IPR001296">
    <property type="entry name" value="Glyco_trans_1"/>
</dbReference>
<keyword evidence="2" id="KW-0808">Transferase</keyword>
<feature type="domain" description="Glycosyl transferase family 1" evidence="1">
    <location>
        <begin position="195"/>
        <end position="356"/>
    </location>
</feature>
<dbReference type="PANTHER" id="PTHR12526">
    <property type="entry name" value="GLYCOSYLTRANSFERASE"/>
    <property type="match status" value="1"/>
</dbReference>
<dbReference type="RefSeq" id="WP_119533669.1">
    <property type="nucleotide sequence ID" value="NZ_QXTF01000004.1"/>
</dbReference>
<organism evidence="2 3">
    <name type="scientific">Sphingomonas edaphi</name>
    <dbReference type="NCBI Taxonomy" id="2315689"/>
    <lineage>
        <taxon>Bacteria</taxon>
        <taxon>Pseudomonadati</taxon>
        <taxon>Pseudomonadota</taxon>
        <taxon>Alphaproteobacteria</taxon>
        <taxon>Sphingomonadales</taxon>
        <taxon>Sphingomonadaceae</taxon>
        <taxon>Sphingomonas</taxon>
    </lineage>
</organism>
<dbReference type="Proteomes" id="UP000285023">
    <property type="component" value="Unassembled WGS sequence"/>
</dbReference>
<dbReference type="Pfam" id="PF00534">
    <property type="entry name" value="Glycos_transf_1"/>
    <property type="match status" value="1"/>
</dbReference>
<evidence type="ECO:0000259" key="1">
    <source>
        <dbReference type="Pfam" id="PF00534"/>
    </source>
</evidence>
<evidence type="ECO:0000313" key="2">
    <source>
        <dbReference type="EMBL" id="RIX27013.1"/>
    </source>
</evidence>
<dbReference type="Gene3D" id="3.40.50.2000">
    <property type="entry name" value="Glycogen Phosphorylase B"/>
    <property type="match status" value="2"/>
</dbReference>
<proteinExistence type="predicted"/>
<name>A0A418PY95_9SPHN</name>
<reference evidence="2 3" key="1">
    <citation type="submission" date="2018-09" db="EMBL/GenBank/DDBJ databases">
        <title>Sphingomonas sp. DAC4.</title>
        <authorList>
            <person name="Seo T."/>
        </authorList>
    </citation>
    <scope>NUCLEOTIDE SEQUENCE [LARGE SCALE GENOMIC DNA]</scope>
    <source>
        <strain evidence="2 3">DAC4</strain>
    </source>
</reference>
<dbReference type="SUPFAM" id="SSF53756">
    <property type="entry name" value="UDP-Glycosyltransferase/glycogen phosphorylase"/>
    <property type="match status" value="1"/>
</dbReference>
<keyword evidence="3" id="KW-1185">Reference proteome</keyword>
<sequence>MTEHNRLAMVATDAVSFNVLYQGQLEYLRDSGVRLSLFCGGSAHDRNQLRARNVGRVFYVPMRRKPHPVSDLVSLIWLSLIFLIYRFDAVVYSTPKALLIGSISAFVTRQRGRIAVVHGRAYENSSGKIRRAYLTLDRIAFACSNQVLFVSRSLMLAYKSDDARLIRKARVLGYGSCNGVDLSRFRPPESTQARSQLRAALNLPADAFVILTVGRLTRDKGILDIAQLVERFKSAVGISWVLVGDIEDEDCSPQKSICSNPRLIHVGFSDEIELWFRAADLHLFLSHREGFGNVAIEAAATGLPTFAYDVVGVRDSVISGETGILFPREGGLEPIVNEINSAIGDRVSFEQRFTNARRVVAARFDREIVWKLYKSAYLEPFTQKRLSMHCNSGGKTL</sequence>
<gene>
    <name evidence="2" type="ORF">D3M59_10680</name>
</gene>
<protein>
    <submittedName>
        <fullName evidence="2">Glycosyltransferase family 1 protein</fullName>
    </submittedName>
</protein>
<dbReference type="GO" id="GO:0016757">
    <property type="term" value="F:glycosyltransferase activity"/>
    <property type="evidence" value="ECO:0007669"/>
    <property type="project" value="InterPro"/>
</dbReference>
<dbReference type="AlphaFoldDB" id="A0A418PY95"/>
<evidence type="ECO:0000313" key="3">
    <source>
        <dbReference type="Proteomes" id="UP000285023"/>
    </source>
</evidence>
<accession>A0A418PY95</accession>
<comment type="caution">
    <text evidence="2">The sequence shown here is derived from an EMBL/GenBank/DDBJ whole genome shotgun (WGS) entry which is preliminary data.</text>
</comment>